<proteinExistence type="predicted"/>
<gene>
    <name evidence="1" type="ORF">UFOVP858_22</name>
</gene>
<organism evidence="1">
    <name type="scientific">uncultured Caudovirales phage</name>
    <dbReference type="NCBI Taxonomy" id="2100421"/>
    <lineage>
        <taxon>Viruses</taxon>
        <taxon>Duplodnaviria</taxon>
        <taxon>Heunggongvirae</taxon>
        <taxon>Uroviricota</taxon>
        <taxon>Caudoviricetes</taxon>
        <taxon>Peduoviridae</taxon>
        <taxon>Maltschvirus</taxon>
        <taxon>Maltschvirus maltsch</taxon>
    </lineage>
</organism>
<protein>
    <submittedName>
        <fullName evidence="1">Uncharacterized protein</fullName>
    </submittedName>
</protein>
<dbReference type="EMBL" id="LR796806">
    <property type="protein sequence ID" value="CAB4167261.1"/>
    <property type="molecule type" value="Genomic_DNA"/>
</dbReference>
<sequence length="96" mass="10614">MTAAYISLHKVRQVRARSIFPCNSAALTIALSGDDGEVEICIFGLPEDRALHIANVLGDDDTIVFEGTTSTTMKLYLETKDVFEALEGRKKENDHE</sequence>
<accession>A0A6J5PCU7</accession>
<evidence type="ECO:0000313" key="1">
    <source>
        <dbReference type="EMBL" id="CAB4167261.1"/>
    </source>
</evidence>
<name>A0A6J5PCU7_9CAUD</name>
<reference evidence="1" key="1">
    <citation type="submission" date="2020-04" db="EMBL/GenBank/DDBJ databases">
        <authorList>
            <person name="Chiriac C."/>
            <person name="Salcher M."/>
            <person name="Ghai R."/>
            <person name="Kavagutti S V."/>
        </authorList>
    </citation>
    <scope>NUCLEOTIDE SEQUENCE</scope>
</reference>